<protein>
    <submittedName>
        <fullName evidence="3">Uncharacterized protein</fullName>
    </submittedName>
</protein>
<proteinExistence type="inferred from homology"/>
<evidence type="ECO:0000256" key="1">
    <source>
        <dbReference type="ARBA" id="ARBA00011073"/>
    </source>
</evidence>
<evidence type="ECO:0000313" key="4">
    <source>
        <dbReference type="Proteomes" id="UP001630127"/>
    </source>
</evidence>
<dbReference type="InterPro" id="IPR036852">
    <property type="entry name" value="Peptidase_S8/S53_dom_sf"/>
</dbReference>
<accession>A0ABD2ZLY1</accession>
<dbReference type="EMBL" id="JBJUIK010000008">
    <property type="protein sequence ID" value="KAL3520426.1"/>
    <property type="molecule type" value="Genomic_DNA"/>
</dbReference>
<evidence type="ECO:0000313" key="3">
    <source>
        <dbReference type="EMBL" id="KAL3520426.1"/>
    </source>
</evidence>
<organism evidence="3 4">
    <name type="scientific">Cinchona calisaya</name>
    <dbReference type="NCBI Taxonomy" id="153742"/>
    <lineage>
        <taxon>Eukaryota</taxon>
        <taxon>Viridiplantae</taxon>
        <taxon>Streptophyta</taxon>
        <taxon>Embryophyta</taxon>
        <taxon>Tracheophyta</taxon>
        <taxon>Spermatophyta</taxon>
        <taxon>Magnoliopsida</taxon>
        <taxon>eudicotyledons</taxon>
        <taxon>Gunneridae</taxon>
        <taxon>Pentapetalae</taxon>
        <taxon>asterids</taxon>
        <taxon>lamiids</taxon>
        <taxon>Gentianales</taxon>
        <taxon>Rubiaceae</taxon>
        <taxon>Cinchonoideae</taxon>
        <taxon>Cinchoneae</taxon>
        <taxon>Cinchona</taxon>
    </lineage>
</organism>
<dbReference type="Gene3D" id="3.40.50.200">
    <property type="entry name" value="Peptidase S8/S53 domain"/>
    <property type="match status" value="1"/>
</dbReference>
<gene>
    <name evidence="3" type="ORF">ACH5RR_018575</name>
</gene>
<dbReference type="AlphaFoldDB" id="A0ABD2ZLY1"/>
<sequence length="148" mass="15926">MILTTVSCCLHGKKGIMTIWNSLRLPITISSPMSLEGIWPESEAFSDKDLGQIPSKWKAFCQSGMNFDAKKVCNKKLIGACYFIDGFLAEYGQPLNTSENGDLLSQRDVIGHGTHTASTAAGSIALNVSYRALGLDLGLSGSNFSISF</sequence>
<keyword evidence="2" id="KW-0732">Signal</keyword>
<name>A0ABD2ZLY1_9GENT</name>
<evidence type="ECO:0000256" key="2">
    <source>
        <dbReference type="ARBA" id="ARBA00022729"/>
    </source>
</evidence>
<comment type="caution">
    <text evidence="3">The sequence shown here is derived from an EMBL/GenBank/DDBJ whole genome shotgun (WGS) entry which is preliminary data.</text>
</comment>
<dbReference type="SUPFAM" id="SSF52743">
    <property type="entry name" value="Subtilisin-like"/>
    <property type="match status" value="1"/>
</dbReference>
<keyword evidence="4" id="KW-1185">Reference proteome</keyword>
<comment type="similarity">
    <text evidence="1">Belongs to the peptidase S8 family.</text>
</comment>
<dbReference type="Proteomes" id="UP001630127">
    <property type="component" value="Unassembled WGS sequence"/>
</dbReference>
<dbReference type="InterPro" id="IPR045051">
    <property type="entry name" value="SBT"/>
</dbReference>
<reference evidence="3 4" key="1">
    <citation type="submission" date="2024-11" db="EMBL/GenBank/DDBJ databases">
        <title>A near-complete genome assembly of Cinchona calisaya.</title>
        <authorList>
            <person name="Lian D.C."/>
            <person name="Zhao X.W."/>
            <person name="Wei L."/>
        </authorList>
    </citation>
    <scope>NUCLEOTIDE SEQUENCE [LARGE SCALE GENOMIC DNA]</scope>
    <source>
        <tissue evidence="3">Nenye</tissue>
    </source>
</reference>
<dbReference type="PANTHER" id="PTHR10795">
    <property type="entry name" value="PROPROTEIN CONVERTASE SUBTILISIN/KEXIN"/>
    <property type="match status" value="1"/>
</dbReference>